<accession>A0ABV4UBS1</accession>
<proteinExistence type="predicted"/>
<reference evidence="2" key="1">
    <citation type="submission" date="2024-06" db="EMBL/GenBank/DDBJ databases">
        <title>Radixoralia hellwigii gen. nov., sp nov., isolated from a root canal in the human oral cavity.</title>
        <authorList>
            <person name="Bartsch S."/>
            <person name="Wittmer A."/>
            <person name="Schulz A.-K."/>
            <person name="Neumann-Schaal M."/>
            <person name="Wolf J."/>
            <person name="Gronow S."/>
            <person name="Tennert C."/>
            <person name="Haecker G."/>
            <person name="Cieplik F."/>
            <person name="Al-Ahmad A."/>
        </authorList>
    </citation>
    <scope>NUCLEOTIDE SEQUENCE [LARGE SCALE GENOMIC DNA]</scope>
    <source>
        <strain evidence="2">Wk13</strain>
    </source>
</reference>
<dbReference type="Proteomes" id="UP001574673">
    <property type="component" value="Unassembled WGS sequence"/>
</dbReference>
<keyword evidence="2" id="KW-1185">Reference proteome</keyword>
<evidence type="ECO:0000313" key="1">
    <source>
        <dbReference type="EMBL" id="MFA9949101.1"/>
    </source>
</evidence>
<dbReference type="EMBL" id="JBEUWX010000001">
    <property type="protein sequence ID" value="MFA9949101.1"/>
    <property type="molecule type" value="Genomic_DNA"/>
</dbReference>
<organism evidence="1 2">
    <name type="scientific">Dentiradicibacter hellwigii</name>
    <dbReference type="NCBI Taxonomy" id="3149053"/>
    <lineage>
        <taxon>Bacteria</taxon>
        <taxon>Pseudomonadati</taxon>
        <taxon>Pseudomonadota</taxon>
        <taxon>Betaproteobacteria</taxon>
        <taxon>Rhodocyclales</taxon>
        <taxon>Rhodocyclaceae</taxon>
        <taxon>Dentiradicibacter</taxon>
    </lineage>
</organism>
<name>A0ABV4UBS1_9RHOO</name>
<evidence type="ECO:0000313" key="2">
    <source>
        <dbReference type="Proteomes" id="UP001574673"/>
    </source>
</evidence>
<comment type="caution">
    <text evidence="1">The sequence shown here is derived from an EMBL/GenBank/DDBJ whole genome shotgun (WGS) entry which is preliminary data.</text>
</comment>
<sequence>MKFNDGLQYCQYCNGRPEKPAYRRNLHVMALCARTFERITIAIIYRGIAPQIKTWVMMSKKI</sequence>
<gene>
    <name evidence="1" type="ORF">ABCS64_01950</name>
</gene>
<protein>
    <submittedName>
        <fullName evidence="1">Uncharacterized protein</fullName>
    </submittedName>
</protein>